<keyword evidence="1" id="KW-0723">Serine/threonine-protein kinase</keyword>
<dbReference type="InterPro" id="IPR050267">
    <property type="entry name" value="Anti-sigma-factor_SerPK"/>
</dbReference>
<gene>
    <name evidence="3" type="ORF">ENR64_22465</name>
</gene>
<dbReference type="EMBL" id="DSRU01000322">
    <property type="protein sequence ID" value="HFN00459.1"/>
    <property type="molecule type" value="Genomic_DNA"/>
</dbReference>
<dbReference type="Pfam" id="PF13581">
    <property type="entry name" value="HATPase_c_2"/>
    <property type="match status" value="1"/>
</dbReference>
<dbReference type="GO" id="GO:0005524">
    <property type="term" value="F:ATP binding"/>
    <property type="evidence" value="ECO:0007669"/>
    <property type="project" value="UniProtKB-KW"/>
</dbReference>
<keyword evidence="3" id="KW-0067">ATP-binding</keyword>
<dbReference type="CDD" id="cd16936">
    <property type="entry name" value="HATPase_RsbW-like"/>
    <property type="match status" value="1"/>
</dbReference>
<keyword evidence="1" id="KW-0418">Kinase</keyword>
<keyword evidence="1" id="KW-0808">Transferase</keyword>
<name>A0A7C3PJD2_9CYAN</name>
<dbReference type="GO" id="GO:0004674">
    <property type="term" value="F:protein serine/threonine kinase activity"/>
    <property type="evidence" value="ECO:0007669"/>
    <property type="project" value="UniProtKB-KW"/>
</dbReference>
<evidence type="ECO:0000259" key="2">
    <source>
        <dbReference type="Pfam" id="PF13581"/>
    </source>
</evidence>
<accession>A0A7C3PJD2</accession>
<keyword evidence="3" id="KW-0547">Nucleotide-binding</keyword>
<sequence>MDRFPANAHNTQPARYEFVLTNRVDDLTRLSEWINDLANQLQISAKGVFRVELILEEAVTNIINYAYVDNEEHTIRVTLLYLDQTLTVELRDDGIPFDPLQRPEVQLPKTLEEATEGGLGIHLIRSYVDECHYQREADSNVLTLKILNWQ</sequence>
<organism evidence="3">
    <name type="scientific">Oscillatoriales cyanobacterium SpSt-418</name>
    <dbReference type="NCBI Taxonomy" id="2282169"/>
    <lineage>
        <taxon>Bacteria</taxon>
        <taxon>Bacillati</taxon>
        <taxon>Cyanobacteriota</taxon>
        <taxon>Cyanophyceae</taxon>
        <taxon>Oscillatoriophycideae</taxon>
        <taxon>Oscillatoriales</taxon>
    </lineage>
</organism>
<dbReference type="Gene3D" id="3.30.565.10">
    <property type="entry name" value="Histidine kinase-like ATPase, C-terminal domain"/>
    <property type="match status" value="1"/>
</dbReference>
<evidence type="ECO:0000313" key="3">
    <source>
        <dbReference type="EMBL" id="HFN00459.1"/>
    </source>
</evidence>
<reference evidence="3" key="1">
    <citation type="journal article" date="2020" name="mSystems">
        <title>Genome- and Community-Level Interaction Insights into Carbon Utilization and Element Cycling Functions of Hydrothermarchaeota in Hydrothermal Sediment.</title>
        <authorList>
            <person name="Zhou Z."/>
            <person name="Liu Y."/>
            <person name="Xu W."/>
            <person name="Pan J."/>
            <person name="Luo Z.H."/>
            <person name="Li M."/>
        </authorList>
    </citation>
    <scope>NUCLEOTIDE SEQUENCE [LARGE SCALE GENOMIC DNA]</scope>
    <source>
        <strain evidence="3">SpSt-418</strain>
    </source>
</reference>
<comment type="caution">
    <text evidence="3">The sequence shown here is derived from an EMBL/GenBank/DDBJ whole genome shotgun (WGS) entry which is preliminary data.</text>
</comment>
<feature type="domain" description="Histidine kinase/HSP90-like ATPase" evidence="2">
    <location>
        <begin position="21"/>
        <end position="145"/>
    </location>
</feature>
<dbReference type="InterPro" id="IPR036890">
    <property type="entry name" value="HATPase_C_sf"/>
</dbReference>
<protein>
    <submittedName>
        <fullName evidence="3">ATP-binding protein</fullName>
    </submittedName>
</protein>
<dbReference type="InterPro" id="IPR003594">
    <property type="entry name" value="HATPase_dom"/>
</dbReference>
<proteinExistence type="predicted"/>
<dbReference type="PANTHER" id="PTHR35526">
    <property type="entry name" value="ANTI-SIGMA-F FACTOR RSBW-RELATED"/>
    <property type="match status" value="1"/>
</dbReference>
<evidence type="ECO:0000256" key="1">
    <source>
        <dbReference type="ARBA" id="ARBA00022527"/>
    </source>
</evidence>
<dbReference type="SUPFAM" id="SSF55874">
    <property type="entry name" value="ATPase domain of HSP90 chaperone/DNA topoisomerase II/histidine kinase"/>
    <property type="match status" value="1"/>
</dbReference>
<dbReference type="AlphaFoldDB" id="A0A7C3PJD2"/>